<feature type="compositionally biased region" description="Basic and acidic residues" evidence="3">
    <location>
        <begin position="321"/>
        <end position="337"/>
    </location>
</feature>
<gene>
    <name evidence="4" type="ORF">FA09DRAFT_330069</name>
</gene>
<dbReference type="GO" id="GO:0019216">
    <property type="term" value="P:regulation of lipid metabolic process"/>
    <property type="evidence" value="ECO:0007669"/>
    <property type="project" value="TreeGrafter"/>
</dbReference>
<proteinExistence type="inferred from homology"/>
<sequence>MATAKIATLLIRTIAKPIATQIKVQAQHHESFKNMCIALAQRQHRIEMALRSNLMGGTAAHTKVRPLNEKRAIDNGAAAISEGFLFAIAAALIIGESYRGSRSNKKQRDRTEDAVEELRDAVELLGERMGVARSELWREGTRDEEEEGTDKGEQAAAGEGSSSAQQDHFEPEPSEAAPPRPAQRSSRASRGERSIAEIEHDRERLQHAVAVLLRLALRSGWVEGPEALRLGQILDGDDAAVAAGSKRVSVPVVTPPRPPSPTAEAEKTPAEAKEEPRTRASIMDEVARARAKAIVDEVRRAQGSEAGTPAGPSLAQLLERAGLDREEAQHVERPPTS</sequence>
<organism evidence="4 5">
    <name type="scientific">Tilletiopsis washingtonensis</name>
    <dbReference type="NCBI Taxonomy" id="58919"/>
    <lineage>
        <taxon>Eukaryota</taxon>
        <taxon>Fungi</taxon>
        <taxon>Dikarya</taxon>
        <taxon>Basidiomycota</taxon>
        <taxon>Ustilaginomycotina</taxon>
        <taxon>Exobasidiomycetes</taxon>
        <taxon>Entylomatales</taxon>
        <taxon>Entylomatales incertae sedis</taxon>
        <taxon>Tilletiopsis</taxon>
    </lineage>
</organism>
<dbReference type="Proteomes" id="UP000245946">
    <property type="component" value="Unassembled WGS sequence"/>
</dbReference>
<protein>
    <submittedName>
        <fullName evidence="4">OPA3-domain-containing protein</fullName>
    </submittedName>
</protein>
<feature type="region of interest" description="Disordered" evidence="3">
    <location>
        <begin position="250"/>
        <end position="280"/>
    </location>
</feature>
<accession>A0A316Z9E7</accession>
<evidence type="ECO:0000313" key="4">
    <source>
        <dbReference type="EMBL" id="PWN97906.1"/>
    </source>
</evidence>
<evidence type="ECO:0000313" key="5">
    <source>
        <dbReference type="Proteomes" id="UP000245946"/>
    </source>
</evidence>
<dbReference type="AlphaFoldDB" id="A0A316Z9E7"/>
<evidence type="ECO:0000256" key="2">
    <source>
        <dbReference type="ARBA" id="ARBA00023054"/>
    </source>
</evidence>
<dbReference type="EMBL" id="KZ819293">
    <property type="protein sequence ID" value="PWN97906.1"/>
    <property type="molecule type" value="Genomic_DNA"/>
</dbReference>
<evidence type="ECO:0000256" key="3">
    <source>
        <dbReference type="SAM" id="MobiDB-lite"/>
    </source>
</evidence>
<dbReference type="RefSeq" id="XP_025598185.1">
    <property type="nucleotide sequence ID" value="XM_025742449.1"/>
</dbReference>
<evidence type="ECO:0000256" key="1">
    <source>
        <dbReference type="ARBA" id="ARBA00007584"/>
    </source>
</evidence>
<keyword evidence="5" id="KW-1185">Reference proteome</keyword>
<name>A0A316Z9E7_9BASI</name>
<feature type="region of interest" description="Disordered" evidence="3">
    <location>
        <begin position="300"/>
        <end position="337"/>
    </location>
</feature>
<dbReference type="Pfam" id="PF07047">
    <property type="entry name" value="OPA3"/>
    <property type="match status" value="1"/>
</dbReference>
<dbReference type="GO" id="GO:0005739">
    <property type="term" value="C:mitochondrion"/>
    <property type="evidence" value="ECO:0007669"/>
    <property type="project" value="TreeGrafter"/>
</dbReference>
<dbReference type="PANTHER" id="PTHR12499:SF0">
    <property type="entry name" value="OPTIC ATROPHY 3 PROTEIN"/>
    <property type="match status" value="1"/>
</dbReference>
<feature type="compositionally biased region" description="Low complexity" evidence="3">
    <location>
        <begin position="154"/>
        <end position="166"/>
    </location>
</feature>
<feature type="compositionally biased region" description="Basic and acidic residues" evidence="3">
    <location>
        <begin position="264"/>
        <end position="278"/>
    </location>
</feature>
<reference evidence="4 5" key="1">
    <citation type="journal article" date="2018" name="Mol. Biol. Evol.">
        <title>Broad Genomic Sampling Reveals a Smut Pathogenic Ancestry of the Fungal Clade Ustilaginomycotina.</title>
        <authorList>
            <person name="Kijpornyongpan T."/>
            <person name="Mondo S.J."/>
            <person name="Barry K."/>
            <person name="Sandor L."/>
            <person name="Lee J."/>
            <person name="Lipzen A."/>
            <person name="Pangilinan J."/>
            <person name="LaButti K."/>
            <person name="Hainaut M."/>
            <person name="Henrissat B."/>
            <person name="Grigoriev I.V."/>
            <person name="Spatafora J.W."/>
            <person name="Aime M.C."/>
        </authorList>
    </citation>
    <scope>NUCLEOTIDE SEQUENCE [LARGE SCALE GENOMIC DNA]</scope>
    <source>
        <strain evidence="4 5">MCA 4186</strain>
    </source>
</reference>
<dbReference type="PANTHER" id="PTHR12499">
    <property type="entry name" value="OPTIC ATROPHY 3 PROTEIN OPA3"/>
    <property type="match status" value="1"/>
</dbReference>
<comment type="similarity">
    <text evidence="1">Belongs to the OPA3 family.</text>
</comment>
<dbReference type="OrthoDB" id="2129069at2759"/>
<feature type="region of interest" description="Disordered" evidence="3">
    <location>
        <begin position="134"/>
        <end position="192"/>
    </location>
</feature>
<keyword evidence="2" id="KW-0175">Coiled coil</keyword>
<dbReference type="GeneID" id="37269993"/>
<dbReference type="InterPro" id="IPR010754">
    <property type="entry name" value="OPA3-like"/>
</dbReference>